<evidence type="ECO:0000256" key="1">
    <source>
        <dbReference type="SAM" id="SignalP"/>
    </source>
</evidence>
<dbReference type="AlphaFoldDB" id="A0A1C3WBD0"/>
<accession>A0A1C3WBD0</accession>
<reference evidence="3" key="1">
    <citation type="submission" date="2016-08" db="EMBL/GenBank/DDBJ databases">
        <authorList>
            <person name="Varghese N."/>
            <person name="Submissions Spin"/>
        </authorList>
    </citation>
    <scope>NUCLEOTIDE SEQUENCE [LARGE SCALE GENOMIC DNA]</scope>
    <source>
        <strain evidence="3">ERR11</strain>
    </source>
</reference>
<gene>
    <name evidence="2" type="ORF">GA0061098_1007130</name>
</gene>
<evidence type="ECO:0008006" key="4">
    <source>
        <dbReference type="Google" id="ProtNLM"/>
    </source>
</evidence>
<dbReference type="RefSeq" id="WP_091957229.1">
    <property type="nucleotide sequence ID" value="NZ_FMAI01000007.1"/>
</dbReference>
<keyword evidence="3" id="KW-1185">Reference proteome</keyword>
<feature type="chain" id="PRO_5008685305" description="Minor curlin subunit" evidence="1">
    <location>
        <begin position="21"/>
        <end position="133"/>
    </location>
</feature>
<dbReference type="Proteomes" id="UP000199184">
    <property type="component" value="Unassembled WGS sequence"/>
</dbReference>
<sequence>MRKLFFASVALFALSSAAQAANTSTTVQVGVVNGSSVTQNGLTNDSSSTSQLGIVNTASTMQGTGAASLNNGSTVNQVGVQNSATTGQVAFGNNTSAITQNSFGPPALQNNAAGVGQLSVFGVNGSTVSQTAH</sequence>
<evidence type="ECO:0000313" key="3">
    <source>
        <dbReference type="Proteomes" id="UP000199184"/>
    </source>
</evidence>
<proteinExistence type="predicted"/>
<evidence type="ECO:0000313" key="2">
    <source>
        <dbReference type="EMBL" id="SCB37452.1"/>
    </source>
</evidence>
<feature type="signal peptide" evidence="1">
    <location>
        <begin position="1"/>
        <end position="20"/>
    </location>
</feature>
<organism evidence="2 3">
    <name type="scientific">Bradyrhizobium shewense</name>
    <dbReference type="NCBI Taxonomy" id="1761772"/>
    <lineage>
        <taxon>Bacteria</taxon>
        <taxon>Pseudomonadati</taxon>
        <taxon>Pseudomonadota</taxon>
        <taxon>Alphaproteobacteria</taxon>
        <taxon>Hyphomicrobiales</taxon>
        <taxon>Nitrobacteraceae</taxon>
        <taxon>Bradyrhizobium</taxon>
    </lineage>
</organism>
<name>A0A1C3WBD0_9BRAD</name>
<dbReference type="EMBL" id="FMAI01000007">
    <property type="protein sequence ID" value="SCB37452.1"/>
    <property type="molecule type" value="Genomic_DNA"/>
</dbReference>
<keyword evidence="1" id="KW-0732">Signal</keyword>
<protein>
    <recommendedName>
        <fullName evidence="4">Minor curlin subunit</fullName>
    </recommendedName>
</protein>